<dbReference type="InterPro" id="IPR015421">
    <property type="entry name" value="PyrdxlP-dep_Trfase_major"/>
</dbReference>
<dbReference type="SUPFAM" id="SSF53383">
    <property type="entry name" value="PLP-dependent transferases"/>
    <property type="match status" value="1"/>
</dbReference>
<dbReference type="NCBIfam" id="NF004627">
    <property type="entry name" value="PRK05968.1"/>
    <property type="match status" value="1"/>
</dbReference>
<dbReference type="GO" id="GO:0008483">
    <property type="term" value="F:transaminase activity"/>
    <property type="evidence" value="ECO:0007669"/>
    <property type="project" value="UniProtKB-KW"/>
</dbReference>
<name>A0ABX7UNW1_9GAMM</name>
<keyword evidence="2 3" id="KW-0663">Pyridoxal phosphate</keyword>
<accession>A0ABX7UNW1</accession>
<dbReference type="PIRSF" id="PIRSF001434">
    <property type="entry name" value="CGS"/>
    <property type="match status" value="1"/>
</dbReference>
<keyword evidence="4" id="KW-0032">Aminotransferase</keyword>
<comment type="similarity">
    <text evidence="3">Belongs to the trans-sulfuration enzymes family.</text>
</comment>
<dbReference type="EMBL" id="CP050854">
    <property type="protein sequence ID" value="QTF07209.1"/>
    <property type="molecule type" value="Genomic_DNA"/>
</dbReference>
<dbReference type="Gene3D" id="3.40.640.10">
    <property type="entry name" value="Type I PLP-dependent aspartate aminotransferase-like (Major domain)"/>
    <property type="match status" value="1"/>
</dbReference>
<protein>
    <submittedName>
        <fullName evidence="4">Aminotransferase class I/II-fold pyridoxal phosphate-dependent enzyme</fullName>
    </submittedName>
</protein>
<dbReference type="PANTHER" id="PTHR11808:SF80">
    <property type="entry name" value="CYSTATHIONINE GAMMA-LYASE"/>
    <property type="match status" value="1"/>
</dbReference>
<evidence type="ECO:0000256" key="3">
    <source>
        <dbReference type="RuleBase" id="RU362118"/>
    </source>
</evidence>
<organism evidence="4 5">
    <name type="scientific">Brenneria izadpanahii</name>
    <dbReference type="NCBI Taxonomy" id="2722756"/>
    <lineage>
        <taxon>Bacteria</taxon>
        <taxon>Pseudomonadati</taxon>
        <taxon>Pseudomonadota</taxon>
        <taxon>Gammaproteobacteria</taxon>
        <taxon>Enterobacterales</taxon>
        <taxon>Pectobacteriaceae</taxon>
        <taxon>Brenneria</taxon>
    </lineage>
</organism>
<dbReference type="PANTHER" id="PTHR11808">
    <property type="entry name" value="TRANS-SULFURATION ENZYME FAMILY MEMBER"/>
    <property type="match status" value="1"/>
</dbReference>
<evidence type="ECO:0000256" key="1">
    <source>
        <dbReference type="ARBA" id="ARBA00001933"/>
    </source>
</evidence>
<reference evidence="4 5" key="1">
    <citation type="submission" date="2020-03" db="EMBL/GenBank/DDBJ databases">
        <authorList>
            <person name="Bakhshi Ganjeh M."/>
        </authorList>
    </citation>
    <scope>NUCLEOTIDE SEQUENCE [LARGE SCALE GENOMIC DNA]</scope>
    <source>
        <strain evidence="5">Iran 50</strain>
    </source>
</reference>
<evidence type="ECO:0000313" key="4">
    <source>
        <dbReference type="EMBL" id="QTF07209.1"/>
    </source>
</evidence>
<dbReference type="RefSeq" id="WP_208229851.1">
    <property type="nucleotide sequence ID" value="NZ_CP050854.1"/>
</dbReference>
<dbReference type="Proteomes" id="UP000671960">
    <property type="component" value="Chromosome"/>
</dbReference>
<dbReference type="Pfam" id="PF01053">
    <property type="entry name" value="Cys_Met_Meta_PP"/>
    <property type="match status" value="1"/>
</dbReference>
<dbReference type="InterPro" id="IPR000277">
    <property type="entry name" value="Cys/Met-Metab_PyrdxlP-dep_enz"/>
</dbReference>
<dbReference type="InterPro" id="IPR015422">
    <property type="entry name" value="PyrdxlP-dep_Trfase_small"/>
</dbReference>
<comment type="cofactor">
    <cofactor evidence="1 3">
        <name>pyridoxal 5'-phosphate</name>
        <dbReference type="ChEBI" id="CHEBI:597326"/>
    </cofactor>
</comment>
<dbReference type="CDD" id="cd00614">
    <property type="entry name" value="CGS_like"/>
    <property type="match status" value="1"/>
</dbReference>
<keyword evidence="5" id="KW-1185">Reference proteome</keyword>
<gene>
    <name evidence="4" type="ORF">HC231_04130</name>
</gene>
<sequence length="392" mass="43048">MQHDKPENDSARVNLQTRLMHEPRHDKGAISPPIYQSSLFSFSDYDTMIERFRGESDHPLYSRMDNPTVRVFQEKMAALEGGEACVAFSSGMAAISGTILSVVRPGDKIVCVKHIYPDAYRFMRGFCHDFSVETVFVDGESLEEIDEALNGARLLYLESPSSWVMTEQNLASIAKLARAKGVTTVIDNSWASPMYQKPLAAGIDIVVHSASKYISGHSDVVAGVAVGSQRHISAITRTISPFLGGKLSANEAWLLLRGLRTLPFRMRQHCESALALARRLSAHPQVLKVNHPGLAPSDISSLTGYSGLFSFELDEAVDIPRFCNQLQLFSMGVSWGGFESLVMPAISVLNQAGEFNSAIDFGISPRLIRISIGLEDTDDLWRDLQQAIAGAL</sequence>
<dbReference type="Gene3D" id="3.90.1150.10">
    <property type="entry name" value="Aspartate Aminotransferase, domain 1"/>
    <property type="match status" value="1"/>
</dbReference>
<dbReference type="InterPro" id="IPR015424">
    <property type="entry name" value="PyrdxlP-dep_Trfase"/>
</dbReference>
<evidence type="ECO:0000256" key="2">
    <source>
        <dbReference type="ARBA" id="ARBA00022898"/>
    </source>
</evidence>
<proteinExistence type="inferred from homology"/>
<keyword evidence="4" id="KW-0808">Transferase</keyword>
<evidence type="ECO:0000313" key="5">
    <source>
        <dbReference type="Proteomes" id="UP000671960"/>
    </source>
</evidence>